<feature type="domain" description="RecX third three-helical" evidence="7">
    <location>
        <begin position="108"/>
        <end position="149"/>
    </location>
</feature>
<dbReference type="InterPro" id="IPR053924">
    <property type="entry name" value="RecX_HTH_2nd"/>
</dbReference>
<reference evidence="9 10" key="1">
    <citation type="submission" date="2016-04" db="EMBL/GenBank/DDBJ databases">
        <title>Complete Genome Sequence of Halotalea alkalilenta IHB B 13600.</title>
        <authorList>
            <person name="Swarnkar M.K."/>
            <person name="Sharma A."/>
            <person name="Kaushal K."/>
            <person name="Soni R."/>
            <person name="Rana S."/>
            <person name="Singh A.K."/>
            <person name="Gulati A."/>
        </authorList>
    </citation>
    <scope>NUCLEOTIDE SEQUENCE [LARGE SCALE GENOMIC DNA]</scope>
    <source>
        <strain evidence="9 10">IHB B 13600</strain>
    </source>
</reference>
<name>A0A172YDJ5_9GAMM</name>
<keyword evidence="10" id="KW-1185">Reference proteome</keyword>
<evidence type="ECO:0000259" key="6">
    <source>
        <dbReference type="Pfam" id="PF02631"/>
    </source>
</evidence>
<accession>A0A172YDJ5</accession>
<evidence type="ECO:0000256" key="4">
    <source>
        <dbReference type="ARBA" id="ARBA00022490"/>
    </source>
</evidence>
<dbReference type="PANTHER" id="PTHR33602">
    <property type="entry name" value="REGULATORY PROTEIN RECX FAMILY PROTEIN"/>
    <property type="match status" value="1"/>
</dbReference>
<evidence type="ECO:0000256" key="5">
    <source>
        <dbReference type="HAMAP-Rule" id="MF_01114"/>
    </source>
</evidence>
<dbReference type="STRING" id="376489.A5892_06610"/>
<evidence type="ECO:0000259" key="8">
    <source>
        <dbReference type="Pfam" id="PF21982"/>
    </source>
</evidence>
<dbReference type="Proteomes" id="UP000077875">
    <property type="component" value="Chromosome"/>
</dbReference>
<dbReference type="PANTHER" id="PTHR33602:SF1">
    <property type="entry name" value="REGULATORY PROTEIN RECX FAMILY PROTEIN"/>
    <property type="match status" value="1"/>
</dbReference>
<evidence type="ECO:0000313" key="9">
    <source>
        <dbReference type="EMBL" id="ANF57176.1"/>
    </source>
</evidence>
<dbReference type="AlphaFoldDB" id="A0A172YDJ5"/>
<sequence>MRTTRADGGEIPAYERAVAMLARREHSRAEIALRLRRDGYQDEEVEPALDELESRGLQSDERFCEAFVRARVQRLQGPRKIEAELRERGIASSLIAAALEGAGIDWEAQASQALARRFDGPGQGPREYARRQRFLAGRGFDGEQSRRAMAHAWED</sequence>
<dbReference type="EMBL" id="CP015243">
    <property type="protein sequence ID" value="ANF57176.1"/>
    <property type="molecule type" value="Genomic_DNA"/>
</dbReference>
<dbReference type="InterPro" id="IPR053925">
    <property type="entry name" value="RecX_HTH_3rd"/>
</dbReference>
<proteinExistence type="inferred from homology"/>
<evidence type="ECO:0000256" key="2">
    <source>
        <dbReference type="ARBA" id="ARBA00009695"/>
    </source>
</evidence>
<dbReference type="InterPro" id="IPR003783">
    <property type="entry name" value="Regulatory_RecX"/>
</dbReference>
<dbReference type="RefSeq" id="WP_064122130.1">
    <property type="nucleotide sequence ID" value="NZ_CP015243.1"/>
</dbReference>
<comment type="similarity">
    <text evidence="2 5">Belongs to the RecX family.</text>
</comment>
<organism evidence="9 10">
    <name type="scientific">Halotalea alkalilenta</name>
    <dbReference type="NCBI Taxonomy" id="376489"/>
    <lineage>
        <taxon>Bacteria</taxon>
        <taxon>Pseudomonadati</taxon>
        <taxon>Pseudomonadota</taxon>
        <taxon>Gammaproteobacteria</taxon>
        <taxon>Oceanospirillales</taxon>
        <taxon>Halomonadaceae</taxon>
        <taxon>Halotalea</taxon>
    </lineage>
</organism>
<feature type="domain" description="RecX first three-helical" evidence="8">
    <location>
        <begin position="13"/>
        <end position="52"/>
    </location>
</feature>
<dbReference type="Gene3D" id="1.10.10.10">
    <property type="entry name" value="Winged helix-like DNA-binding domain superfamily/Winged helix DNA-binding domain"/>
    <property type="match status" value="3"/>
</dbReference>
<dbReference type="Pfam" id="PF02631">
    <property type="entry name" value="RecX_HTH2"/>
    <property type="match status" value="1"/>
</dbReference>
<evidence type="ECO:0000313" key="10">
    <source>
        <dbReference type="Proteomes" id="UP000077875"/>
    </source>
</evidence>
<dbReference type="InterPro" id="IPR036388">
    <property type="entry name" value="WH-like_DNA-bd_sf"/>
</dbReference>
<gene>
    <name evidence="5" type="primary">recX</name>
    <name evidence="9" type="ORF">A5892_06610</name>
</gene>
<comment type="function">
    <text evidence="5">Modulates RecA activity.</text>
</comment>
<dbReference type="InterPro" id="IPR053926">
    <property type="entry name" value="RecX_HTH_1st"/>
</dbReference>
<dbReference type="Pfam" id="PF21981">
    <property type="entry name" value="RecX_HTH3"/>
    <property type="match status" value="1"/>
</dbReference>
<feature type="domain" description="RecX second three-helical" evidence="6">
    <location>
        <begin position="59"/>
        <end position="99"/>
    </location>
</feature>
<dbReference type="Pfam" id="PF21982">
    <property type="entry name" value="RecX_HTH1"/>
    <property type="match status" value="1"/>
</dbReference>
<dbReference type="KEGG" id="haa:A5892_06610"/>
<dbReference type="HAMAP" id="MF_01114">
    <property type="entry name" value="RecX"/>
    <property type="match status" value="1"/>
</dbReference>
<dbReference type="GO" id="GO:0006282">
    <property type="term" value="P:regulation of DNA repair"/>
    <property type="evidence" value="ECO:0007669"/>
    <property type="project" value="UniProtKB-UniRule"/>
</dbReference>
<evidence type="ECO:0000256" key="3">
    <source>
        <dbReference type="ARBA" id="ARBA00018111"/>
    </source>
</evidence>
<keyword evidence="4 5" id="KW-0963">Cytoplasm</keyword>
<evidence type="ECO:0000259" key="7">
    <source>
        <dbReference type="Pfam" id="PF21981"/>
    </source>
</evidence>
<protein>
    <recommendedName>
        <fullName evidence="3 5">Regulatory protein RecX</fullName>
    </recommendedName>
</protein>
<evidence type="ECO:0000256" key="1">
    <source>
        <dbReference type="ARBA" id="ARBA00004496"/>
    </source>
</evidence>
<comment type="subcellular location">
    <subcellularLocation>
        <location evidence="1 5">Cytoplasm</location>
    </subcellularLocation>
</comment>
<dbReference type="GO" id="GO:0005737">
    <property type="term" value="C:cytoplasm"/>
    <property type="evidence" value="ECO:0007669"/>
    <property type="project" value="UniProtKB-SubCell"/>
</dbReference>